<gene>
    <name evidence="1" type="ORF">A2561_04060</name>
</gene>
<sequence length="151" mass="17458">MTIWKGVYQVWMGDGSERKKSRDCLTYYRKRADARACAEQSAGQERSGRVVPNSVKTERHAVVVIGQENFRYYFAFPMFKEKPGVVDDARRRHSCKLVVVHGSGRRYFKTETRSFSPAHMWDGKGKRPLDCLVLVGDVYYTLGQEVHPHKQ</sequence>
<comment type="caution">
    <text evidence="1">The sequence shown here is derived from an EMBL/GenBank/DDBJ whole genome shotgun (WGS) entry which is preliminary data.</text>
</comment>
<accession>A0A1G2JPP7</accession>
<organism evidence="1 2">
    <name type="scientific">Candidatus Staskawiczbacteria bacterium RIFOXYD1_FULL_32_13</name>
    <dbReference type="NCBI Taxonomy" id="1802234"/>
    <lineage>
        <taxon>Bacteria</taxon>
        <taxon>Candidatus Staskawicziibacteriota</taxon>
    </lineage>
</organism>
<reference evidence="1 2" key="1">
    <citation type="journal article" date="2016" name="Nat. Commun.">
        <title>Thousands of microbial genomes shed light on interconnected biogeochemical processes in an aquifer system.</title>
        <authorList>
            <person name="Anantharaman K."/>
            <person name="Brown C.T."/>
            <person name="Hug L.A."/>
            <person name="Sharon I."/>
            <person name="Castelle C.J."/>
            <person name="Probst A.J."/>
            <person name="Thomas B.C."/>
            <person name="Singh A."/>
            <person name="Wilkins M.J."/>
            <person name="Karaoz U."/>
            <person name="Brodie E.L."/>
            <person name="Williams K.H."/>
            <person name="Hubbard S.S."/>
            <person name="Banfield J.F."/>
        </authorList>
    </citation>
    <scope>NUCLEOTIDE SEQUENCE [LARGE SCALE GENOMIC DNA]</scope>
</reference>
<dbReference type="AlphaFoldDB" id="A0A1G2JPP7"/>
<proteinExistence type="predicted"/>
<evidence type="ECO:0000313" key="1">
    <source>
        <dbReference type="EMBL" id="OGZ89089.1"/>
    </source>
</evidence>
<protein>
    <submittedName>
        <fullName evidence="1">Uncharacterized protein</fullName>
    </submittedName>
</protein>
<dbReference type="Proteomes" id="UP000178935">
    <property type="component" value="Unassembled WGS sequence"/>
</dbReference>
<evidence type="ECO:0000313" key="2">
    <source>
        <dbReference type="Proteomes" id="UP000178935"/>
    </source>
</evidence>
<dbReference type="EMBL" id="MHPU01000011">
    <property type="protein sequence ID" value="OGZ89089.1"/>
    <property type="molecule type" value="Genomic_DNA"/>
</dbReference>
<name>A0A1G2JPP7_9BACT</name>